<dbReference type="InterPro" id="IPR036291">
    <property type="entry name" value="NAD(P)-bd_dom_sf"/>
</dbReference>
<evidence type="ECO:0000256" key="1">
    <source>
        <dbReference type="ARBA" id="ARBA00006484"/>
    </source>
</evidence>
<organism evidence="4 5">
    <name type="scientific">Armillaria tabescens</name>
    <name type="common">Ringless honey mushroom</name>
    <name type="synonym">Agaricus tabescens</name>
    <dbReference type="NCBI Taxonomy" id="1929756"/>
    <lineage>
        <taxon>Eukaryota</taxon>
        <taxon>Fungi</taxon>
        <taxon>Dikarya</taxon>
        <taxon>Basidiomycota</taxon>
        <taxon>Agaricomycotina</taxon>
        <taxon>Agaricomycetes</taxon>
        <taxon>Agaricomycetidae</taxon>
        <taxon>Agaricales</taxon>
        <taxon>Marasmiineae</taxon>
        <taxon>Physalacriaceae</taxon>
        <taxon>Desarmillaria</taxon>
    </lineage>
</organism>
<protein>
    <recommendedName>
        <fullName evidence="6">NAD(P)-binding protein</fullName>
    </recommendedName>
</protein>
<reference evidence="4" key="1">
    <citation type="submission" date="2023-06" db="EMBL/GenBank/DDBJ databases">
        <authorList>
            <consortium name="Lawrence Berkeley National Laboratory"/>
            <person name="Ahrendt S."/>
            <person name="Sahu N."/>
            <person name="Indic B."/>
            <person name="Wong-Bajracharya J."/>
            <person name="Merenyi Z."/>
            <person name="Ke H.-M."/>
            <person name="Monk M."/>
            <person name="Kocsube S."/>
            <person name="Drula E."/>
            <person name="Lipzen A."/>
            <person name="Balint B."/>
            <person name="Henrissat B."/>
            <person name="Andreopoulos B."/>
            <person name="Martin F.M."/>
            <person name="Harder C.B."/>
            <person name="Rigling D."/>
            <person name="Ford K.L."/>
            <person name="Foster G.D."/>
            <person name="Pangilinan J."/>
            <person name="Papanicolaou A."/>
            <person name="Barry K."/>
            <person name="LaButti K."/>
            <person name="Viragh M."/>
            <person name="Koriabine M."/>
            <person name="Yan M."/>
            <person name="Riley R."/>
            <person name="Champramary S."/>
            <person name="Plett K.L."/>
            <person name="Tsai I.J."/>
            <person name="Slot J."/>
            <person name="Sipos G."/>
            <person name="Plett J."/>
            <person name="Nagy L.G."/>
            <person name="Grigoriev I.V."/>
        </authorList>
    </citation>
    <scope>NUCLEOTIDE SEQUENCE</scope>
    <source>
        <strain evidence="4">CCBAS 213</strain>
    </source>
</reference>
<dbReference type="InterPro" id="IPR052178">
    <property type="entry name" value="Sec_Metab_Biosynth_SDR"/>
</dbReference>
<dbReference type="RefSeq" id="XP_060325913.1">
    <property type="nucleotide sequence ID" value="XM_060470032.1"/>
</dbReference>
<dbReference type="GO" id="GO:0016491">
    <property type="term" value="F:oxidoreductase activity"/>
    <property type="evidence" value="ECO:0007669"/>
    <property type="project" value="UniProtKB-KW"/>
</dbReference>
<dbReference type="PANTHER" id="PTHR43618:SF8">
    <property type="entry name" value="7ALPHA-HYDROXYSTEROID DEHYDROGENASE"/>
    <property type="match status" value="1"/>
</dbReference>
<gene>
    <name evidence="4" type="ORF">EV420DRAFT_1483999</name>
</gene>
<dbReference type="AlphaFoldDB" id="A0AA39JPW9"/>
<evidence type="ECO:0000313" key="4">
    <source>
        <dbReference type="EMBL" id="KAK0446564.1"/>
    </source>
</evidence>
<dbReference type="PANTHER" id="PTHR43618">
    <property type="entry name" value="7-ALPHA-HYDROXYSTEROID DEHYDROGENASE"/>
    <property type="match status" value="1"/>
</dbReference>
<sequence length="255" mass="28748">MKACNRLDYFTNIERRLLTKTIEKLRTHSGVDRERRTPTSPMSGMTVYNGSQYGYDNVTLWTLSFDYWRRKWNISFLVFNFDALKKEDSASRKYTSPAEGWTFWRKPPCLSQGVLGSIIQTDPFEPETVQNWADMFVLNTITPFIVVQAFQSLLIKGAHSRPQGTSSVSSISSIAANIQSSPGGLSMAYAPTKAALNHLTRIGTSFATRDIPICVNAISPRPFASQLMSLEFFESLKTSVMLELVAQISAKRHER</sequence>
<proteinExistence type="inferred from homology"/>
<dbReference type="GeneID" id="85353580"/>
<accession>A0AA39JPW9</accession>
<comment type="caution">
    <text evidence="4">The sequence shown here is derived from an EMBL/GenBank/DDBJ whole genome shotgun (WGS) entry which is preliminary data.</text>
</comment>
<evidence type="ECO:0008006" key="6">
    <source>
        <dbReference type="Google" id="ProtNLM"/>
    </source>
</evidence>
<dbReference type="Gene3D" id="3.40.50.720">
    <property type="entry name" value="NAD(P)-binding Rossmann-like Domain"/>
    <property type="match status" value="1"/>
</dbReference>
<name>A0AA39JPW9_ARMTA</name>
<dbReference type="Proteomes" id="UP001175211">
    <property type="component" value="Unassembled WGS sequence"/>
</dbReference>
<comment type="similarity">
    <text evidence="1">Belongs to the short-chain dehydrogenases/reductases (SDR) family.</text>
</comment>
<dbReference type="EMBL" id="JAUEPS010000046">
    <property type="protein sequence ID" value="KAK0446564.1"/>
    <property type="molecule type" value="Genomic_DNA"/>
</dbReference>
<dbReference type="SUPFAM" id="SSF51735">
    <property type="entry name" value="NAD(P)-binding Rossmann-fold domains"/>
    <property type="match status" value="1"/>
</dbReference>
<keyword evidence="3" id="KW-0560">Oxidoreductase</keyword>
<keyword evidence="5" id="KW-1185">Reference proteome</keyword>
<evidence type="ECO:0000256" key="3">
    <source>
        <dbReference type="ARBA" id="ARBA00023002"/>
    </source>
</evidence>
<keyword evidence="2" id="KW-0521">NADP</keyword>
<evidence type="ECO:0000256" key="2">
    <source>
        <dbReference type="ARBA" id="ARBA00022857"/>
    </source>
</evidence>
<evidence type="ECO:0000313" key="5">
    <source>
        <dbReference type="Proteomes" id="UP001175211"/>
    </source>
</evidence>